<name>A0A9N9GW13_9GLOM</name>
<evidence type="ECO:0000313" key="3">
    <source>
        <dbReference type="Proteomes" id="UP000789759"/>
    </source>
</evidence>
<dbReference type="Gene3D" id="3.30.710.10">
    <property type="entry name" value="Potassium Channel Kv1.1, Chain A"/>
    <property type="match status" value="1"/>
</dbReference>
<dbReference type="InterPro" id="IPR000210">
    <property type="entry name" value="BTB/POZ_dom"/>
</dbReference>
<feature type="domain" description="BTB" evidence="1">
    <location>
        <begin position="8"/>
        <end position="76"/>
    </location>
</feature>
<protein>
    <submittedName>
        <fullName evidence="2">17136_t:CDS:1</fullName>
    </submittedName>
</protein>
<dbReference type="OrthoDB" id="408604at2759"/>
<dbReference type="SUPFAM" id="SSF54695">
    <property type="entry name" value="POZ domain"/>
    <property type="match status" value="1"/>
</dbReference>
<dbReference type="AlphaFoldDB" id="A0A9N9GW13"/>
<organism evidence="2 3">
    <name type="scientific">Cetraspora pellucida</name>
    <dbReference type="NCBI Taxonomy" id="1433469"/>
    <lineage>
        <taxon>Eukaryota</taxon>
        <taxon>Fungi</taxon>
        <taxon>Fungi incertae sedis</taxon>
        <taxon>Mucoromycota</taxon>
        <taxon>Glomeromycotina</taxon>
        <taxon>Glomeromycetes</taxon>
        <taxon>Diversisporales</taxon>
        <taxon>Gigasporaceae</taxon>
        <taxon>Cetraspora</taxon>
    </lineage>
</organism>
<dbReference type="CDD" id="cd18186">
    <property type="entry name" value="BTB_POZ_ZBTB_KLHL-like"/>
    <property type="match status" value="1"/>
</dbReference>
<evidence type="ECO:0000313" key="2">
    <source>
        <dbReference type="EMBL" id="CAG8638510.1"/>
    </source>
</evidence>
<dbReference type="Pfam" id="PF00651">
    <property type="entry name" value="BTB"/>
    <property type="match status" value="1"/>
</dbReference>
<evidence type="ECO:0000259" key="1">
    <source>
        <dbReference type="PROSITE" id="PS50097"/>
    </source>
</evidence>
<gene>
    <name evidence="2" type="ORF">CPELLU_LOCUS8736</name>
</gene>
<dbReference type="Proteomes" id="UP000789759">
    <property type="component" value="Unassembled WGS sequence"/>
</dbReference>
<reference evidence="2" key="1">
    <citation type="submission" date="2021-06" db="EMBL/GenBank/DDBJ databases">
        <authorList>
            <person name="Kallberg Y."/>
            <person name="Tangrot J."/>
            <person name="Rosling A."/>
        </authorList>
    </citation>
    <scope>NUCLEOTIDE SEQUENCE</scope>
    <source>
        <strain evidence="2">FL966</strain>
    </source>
</reference>
<proteinExistence type="predicted"/>
<dbReference type="SMART" id="SM00225">
    <property type="entry name" value="BTB"/>
    <property type="match status" value="1"/>
</dbReference>
<accession>A0A9N9GW13</accession>
<dbReference type="EMBL" id="CAJVQA010006321">
    <property type="protein sequence ID" value="CAG8638510.1"/>
    <property type="molecule type" value="Genomic_DNA"/>
</dbReference>
<dbReference type="InterPro" id="IPR011333">
    <property type="entry name" value="SKP1/BTB/POZ_sf"/>
</dbReference>
<sequence>MSQSDSDFDVKIIVGNEPNIKEFGAHSTVLRYCSLYFERALSERWKDQKHGIYIIRKPNIHPTIFKLILDYIYTGKNICKGSGEISLNILVASDELELLDLAEDAQNHLIDMFSPWLFSDILASLNIILPFIGLNWHECYSKTSNSFIFSFTDQLNPVLSRIIIEKKDKAILNDESYGPCFGESDLCMQFSNRWTSNRKNYEHEITSSNLLIAEEFESFLTTVFKHLLP</sequence>
<keyword evidence="3" id="KW-1185">Reference proteome</keyword>
<comment type="caution">
    <text evidence="2">The sequence shown here is derived from an EMBL/GenBank/DDBJ whole genome shotgun (WGS) entry which is preliminary data.</text>
</comment>
<dbReference type="PROSITE" id="PS50097">
    <property type="entry name" value="BTB"/>
    <property type="match status" value="1"/>
</dbReference>